<dbReference type="InterPro" id="IPR041433">
    <property type="entry name" value="RPN1_C"/>
</dbReference>
<dbReference type="InterPro" id="IPR002015">
    <property type="entry name" value="Proteasome/cyclosome_rpt"/>
</dbReference>
<feature type="compositionally biased region" description="Polar residues" evidence="9">
    <location>
        <begin position="1"/>
        <end position="11"/>
    </location>
</feature>
<dbReference type="Pfam" id="PF17781">
    <property type="entry name" value="RPN1_RPN2_N"/>
    <property type="match status" value="1"/>
</dbReference>
<keyword evidence="6 8" id="KW-0647">Proteasome</keyword>
<feature type="region of interest" description="Disordered" evidence="9">
    <location>
        <begin position="1"/>
        <end position="31"/>
    </location>
</feature>
<dbReference type="InterPro" id="IPR016643">
    <property type="entry name" value="26S_Psome_Rpn1"/>
</dbReference>
<dbReference type="GO" id="GO:0008540">
    <property type="term" value="C:proteasome regulatory particle, base subcomplex"/>
    <property type="evidence" value="ECO:0007669"/>
    <property type="project" value="UniProtKB-UniRule"/>
</dbReference>
<evidence type="ECO:0000313" key="12">
    <source>
        <dbReference type="EMBL" id="CAD7086546.1"/>
    </source>
</evidence>
<evidence type="ECO:0000313" key="13">
    <source>
        <dbReference type="Proteomes" id="UP000594454"/>
    </source>
</evidence>
<dbReference type="InterPro" id="IPR011989">
    <property type="entry name" value="ARM-like"/>
</dbReference>
<dbReference type="PIRSF" id="PIRSF015965">
    <property type="entry name" value="26S_Psome_Rpn1"/>
    <property type="match status" value="1"/>
</dbReference>
<organism evidence="12 13">
    <name type="scientific">Hermetia illucens</name>
    <name type="common">Black soldier fly</name>
    <dbReference type="NCBI Taxonomy" id="343691"/>
    <lineage>
        <taxon>Eukaryota</taxon>
        <taxon>Metazoa</taxon>
        <taxon>Ecdysozoa</taxon>
        <taxon>Arthropoda</taxon>
        <taxon>Hexapoda</taxon>
        <taxon>Insecta</taxon>
        <taxon>Pterygota</taxon>
        <taxon>Neoptera</taxon>
        <taxon>Endopterygota</taxon>
        <taxon>Diptera</taxon>
        <taxon>Brachycera</taxon>
        <taxon>Stratiomyomorpha</taxon>
        <taxon>Stratiomyidae</taxon>
        <taxon>Hermetiinae</taxon>
        <taxon>Hermetia</taxon>
    </lineage>
</organism>
<reference evidence="12 13" key="1">
    <citation type="submission" date="2020-11" db="EMBL/GenBank/DDBJ databases">
        <authorList>
            <person name="Wallbank WR R."/>
            <person name="Pardo Diaz C."/>
            <person name="Kozak K."/>
            <person name="Martin S."/>
            <person name="Jiggins C."/>
            <person name="Moest M."/>
            <person name="Warren A I."/>
            <person name="Generalovic N T."/>
            <person name="Byers J.R.P. K."/>
            <person name="Montejo-Kovacevich G."/>
            <person name="Yen C E."/>
        </authorList>
    </citation>
    <scope>NUCLEOTIDE SEQUENCE [LARGE SCALE GENOMIC DNA]</scope>
</reference>
<evidence type="ECO:0000256" key="4">
    <source>
        <dbReference type="ARBA" id="ARBA00014928"/>
    </source>
</evidence>
<dbReference type="OMA" id="LNYRMIG"/>
<dbReference type="GO" id="GO:0034515">
    <property type="term" value="C:proteasome storage granule"/>
    <property type="evidence" value="ECO:0007669"/>
    <property type="project" value="TreeGrafter"/>
</dbReference>
<dbReference type="PANTHER" id="PTHR10943">
    <property type="entry name" value="26S PROTEASOME NON-ATPASE REGULATORY SUBUNIT"/>
    <property type="match status" value="1"/>
</dbReference>
<evidence type="ECO:0000259" key="11">
    <source>
        <dbReference type="Pfam" id="PF18051"/>
    </source>
</evidence>
<evidence type="ECO:0000256" key="6">
    <source>
        <dbReference type="ARBA" id="ARBA00022942"/>
    </source>
</evidence>
<feature type="domain" description="26S proteasome non-ATPase regulatory subunit RPN1 C-terminal" evidence="11">
    <location>
        <begin position="828"/>
        <end position="881"/>
    </location>
</feature>
<dbReference type="Gene3D" id="1.25.10.10">
    <property type="entry name" value="Leucine-rich Repeat Variant"/>
    <property type="match status" value="1"/>
</dbReference>
<sequence length="883" mass="98033">MNSEEMQSKKSPISAKAPESTDGKPPSDEDQLLQEELDMLVGRLSESNSELYLPALETIRDLIKSSTTSITSVPKPLKYMVSHYENMKKIYEKFHDEKCKQSCADIISVLAMTMGSSNECVFYRLHGDPDVNVSDWGHEYIRHLASEIASSWPSACRSYQERLLCLVKQIVPYTIAHNAEAEACDLLMEVDKLNLLDEFIDIESYPKITLYLQHCVPFVPEPENVNILHIILDLALRFGENYEAMRVALILNDSKIIRKVFHSCDDYLVKLQMGFLVSRQRISFSIIENSSDLSEEVAEILTNSRLNVYFMILARELDILEGKTPEDVYKSHLDPARVTMSQTQADSARNNLAASFVNGMINAGFGIDKIFVDFGNKWLYKNKDHGIISATASIGLLRLWDIDGGLAIIDKYLYSVDDYVKSGSLLACGILNCGVRDEVEPAHALLSDYLGSSNNLFKICSILGIGIAYSGSNSSLALGSLRPLLNSDDIEVLGVLAISIGLIAAGTCNSEDTELLLQQVVTCSMRKSFGSHSRFLYLALGLLYLGRQCESETLLESLQILEEPYQTYTKIIVEMCAFAGTGNVLKVQKLLHLCSEHSEQRKRSEKTDEEKTDWKFKKIDLSDIQTVAVLGVALISMGEDIGTEMAFRSFGHLMLYGEPCIRKSVPLAIALSSVSNPKMGILEMLNKFSHDNDMEVAHAAIFSLGLVGAGTNNARLALLLRQLAQYYAKDVNNLFLVRIAQGLTHLGKGTMSLSPYHSDKQIMKPVAVAAILCVLFSAIDMKNLIFGPYHYLIYTFVPAIEPRCLMTFDEKLNHLPVPVRVGIAVDTVAQAGKPKTITGFQTNTTPILLGAGERAELATDEYIPICKHLEGFVVLKRNPAYGK</sequence>
<keyword evidence="13" id="KW-1185">Reference proteome</keyword>
<keyword evidence="5" id="KW-0677">Repeat</keyword>
<evidence type="ECO:0000256" key="1">
    <source>
        <dbReference type="ARBA" id="ARBA00002362"/>
    </source>
</evidence>
<evidence type="ECO:0000256" key="2">
    <source>
        <dbReference type="ARBA" id="ARBA00004031"/>
    </source>
</evidence>
<dbReference type="GO" id="GO:0043161">
    <property type="term" value="P:proteasome-mediated ubiquitin-dependent protein catabolic process"/>
    <property type="evidence" value="ECO:0007669"/>
    <property type="project" value="TreeGrafter"/>
</dbReference>
<dbReference type="AlphaFoldDB" id="A0A7R8UT75"/>
<proteinExistence type="inferred from homology"/>
<dbReference type="FunFam" id="1.25.10.10:FF:000026">
    <property type="entry name" value="26S proteasome non-ATPase regulatory subunit 2"/>
    <property type="match status" value="1"/>
</dbReference>
<accession>A0A7R8UT75</accession>
<gene>
    <name evidence="12" type="ORF">HERILL_LOCUS9313</name>
</gene>
<dbReference type="PANTHER" id="PTHR10943:SF1">
    <property type="entry name" value="26S PROTEASOME NON-ATPASE REGULATORY SUBUNIT 2"/>
    <property type="match status" value="1"/>
</dbReference>
<dbReference type="EMBL" id="LR899012">
    <property type="protein sequence ID" value="CAD7086546.1"/>
    <property type="molecule type" value="Genomic_DNA"/>
</dbReference>
<comment type="subunit">
    <text evidence="7">Component of the 19S proteasome regulatory particle complex. The 26S proteasome consists of a 20S core particle (CP) and two 19S regulatory subunits (RP). The regulatory particle is made of a lid composed of 9 subunits, a base containing 6 ATPases and few additional components including PSMD2. Interacts with RPGRIP1L. Interacts with CRY1 in a KDM8-dependent manner. Interacts (via C-terminus) with phosphatase UBLCP1 (via ubiquitin-like domain); the interaction recruits UBLCP1 to the 19S regulatory particle where it dephosphorylates 19S subunit PSMC2/RPT1 which impairs PSMC2 ATPase activity and disrupts 26S proteasome assembly.</text>
</comment>
<dbReference type="OrthoDB" id="10252509at2759"/>
<evidence type="ECO:0000256" key="5">
    <source>
        <dbReference type="ARBA" id="ARBA00022737"/>
    </source>
</evidence>
<dbReference type="GO" id="GO:0042176">
    <property type="term" value="P:regulation of protein catabolic process"/>
    <property type="evidence" value="ECO:0007669"/>
    <property type="project" value="InterPro"/>
</dbReference>
<evidence type="ECO:0000259" key="10">
    <source>
        <dbReference type="Pfam" id="PF17781"/>
    </source>
</evidence>
<name>A0A7R8UT75_HERIL</name>
<evidence type="ECO:0000256" key="9">
    <source>
        <dbReference type="SAM" id="MobiDB-lite"/>
    </source>
</evidence>
<dbReference type="InParanoid" id="A0A7R8UT75"/>
<dbReference type="Pfam" id="PF01851">
    <property type="entry name" value="PC_rep"/>
    <property type="match status" value="1"/>
</dbReference>
<dbReference type="Pfam" id="PF18051">
    <property type="entry name" value="RPN1_C"/>
    <property type="match status" value="1"/>
</dbReference>
<comment type="similarity">
    <text evidence="3 8">Belongs to the proteasome subunit S2 family.</text>
</comment>
<dbReference type="Proteomes" id="UP000594454">
    <property type="component" value="Chromosome 4"/>
</dbReference>
<feature type="domain" description="RPN1 N-terminal" evidence="10">
    <location>
        <begin position="37"/>
        <end position="334"/>
    </location>
</feature>
<dbReference type="InterPro" id="IPR016024">
    <property type="entry name" value="ARM-type_fold"/>
</dbReference>
<dbReference type="GO" id="GO:0030234">
    <property type="term" value="F:enzyme regulator activity"/>
    <property type="evidence" value="ECO:0007669"/>
    <property type="project" value="UniProtKB-UniRule"/>
</dbReference>
<evidence type="ECO:0000256" key="7">
    <source>
        <dbReference type="ARBA" id="ARBA00046857"/>
    </source>
</evidence>
<dbReference type="InterPro" id="IPR040892">
    <property type="entry name" value="RPN1_N"/>
</dbReference>
<dbReference type="GO" id="GO:0005634">
    <property type="term" value="C:nucleus"/>
    <property type="evidence" value="ECO:0007669"/>
    <property type="project" value="TreeGrafter"/>
</dbReference>
<dbReference type="SUPFAM" id="SSF48371">
    <property type="entry name" value="ARM repeat"/>
    <property type="match status" value="1"/>
</dbReference>
<comment type="function">
    <text evidence="1 8">Component of the 26S proteasome, a multiprotein complex involved in the ATP-dependent degradation of ubiquitinated proteins. This complex plays a key role in the maintenance of protein homeostasis by removing misfolded or damaged proteins, which could impair cellular functions, and by removing proteins whose functions are no longer required. Therefore, the proteasome participates in numerous cellular processes, including cell cycle progression, apoptosis, or DNA damage repair.</text>
</comment>
<evidence type="ECO:0000256" key="8">
    <source>
        <dbReference type="PIRNR" id="PIRNR015965"/>
    </source>
</evidence>
<protein>
    <recommendedName>
        <fullName evidence="4 8">26S proteasome non-ATPase regulatory subunit 2</fullName>
    </recommendedName>
</protein>
<comment type="function">
    <text evidence="2">Binds to the intracellular domain of tumor necrosis factor type 1 receptor. The binding domain of TRAP1 and TRAP2 resides outside the death domain of TNFR1.</text>
</comment>
<evidence type="ECO:0000256" key="3">
    <source>
        <dbReference type="ARBA" id="ARBA00005460"/>
    </source>
</evidence>